<reference evidence="2 4" key="2">
    <citation type="submission" date="2018-11" db="EMBL/GenBank/DDBJ databases">
        <authorList>
            <consortium name="Pathogen Informatics"/>
        </authorList>
    </citation>
    <scope>NUCLEOTIDE SEQUENCE [LARGE SCALE GENOMIC DNA]</scope>
</reference>
<evidence type="ECO:0000313" key="5">
    <source>
        <dbReference type="WBParaSite" id="DME_0001069801-mRNA-1"/>
    </source>
</evidence>
<accession>A0A0N4URL6</accession>
<dbReference type="Proteomes" id="UP000274756">
    <property type="component" value="Unassembled WGS sequence"/>
</dbReference>
<name>A0A0N4URL6_DRAME</name>
<feature type="chain" id="PRO_5041042896" evidence="1">
    <location>
        <begin position="19"/>
        <end position="185"/>
    </location>
</feature>
<evidence type="ECO:0000313" key="2">
    <source>
        <dbReference type="EMBL" id="VDN54136.1"/>
    </source>
</evidence>
<dbReference type="AlphaFoldDB" id="A0A0N4URL6"/>
<gene>
    <name evidence="2" type="ORF">DME_LOCUS4109</name>
</gene>
<keyword evidence="4" id="KW-1185">Reference proteome</keyword>
<dbReference type="EMBL" id="UYYG01000301">
    <property type="protein sequence ID" value="VDN54136.1"/>
    <property type="molecule type" value="Genomic_DNA"/>
</dbReference>
<feature type="signal peptide" evidence="1">
    <location>
        <begin position="1"/>
        <end position="18"/>
    </location>
</feature>
<keyword evidence="1" id="KW-0732">Signal</keyword>
<proteinExistence type="predicted"/>
<dbReference type="Proteomes" id="UP000038040">
    <property type="component" value="Unplaced"/>
</dbReference>
<dbReference type="WBParaSite" id="DME_0001069801-mRNA-1">
    <property type="protein sequence ID" value="DME_0001069801-mRNA-1"/>
    <property type="gene ID" value="DME_0001069801"/>
</dbReference>
<evidence type="ECO:0000256" key="1">
    <source>
        <dbReference type="SAM" id="SignalP"/>
    </source>
</evidence>
<sequence>MFAALFLLFLNLLPRVHSGGADITECKSSTGPARPVPPPSACKDKDTAICTAVFAPLGDDLANNANPAQPFKVNPYCLNASLKANAEETCPSSCAVCCLTPAFKCNNAAGADCTPFTTLPELCTNPQTAPIALERCPSTCGLCNRPGALGGCPDPQQRPHRHAWTLEQIVRKCHRFAIYHRILPL</sequence>
<reference evidence="5" key="1">
    <citation type="submission" date="2017-02" db="UniProtKB">
        <authorList>
            <consortium name="WormBaseParasite"/>
        </authorList>
    </citation>
    <scope>IDENTIFICATION</scope>
</reference>
<evidence type="ECO:0000313" key="3">
    <source>
        <dbReference type="Proteomes" id="UP000038040"/>
    </source>
</evidence>
<evidence type="ECO:0000313" key="4">
    <source>
        <dbReference type="Proteomes" id="UP000274756"/>
    </source>
</evidence>
<organism evidence="3 5">
    <name type="scientific">Dracunculus medinensis</name>
    <name type="common">Guinea worm</name>
    <dbReference type="NCBI Taxonomy" id="318479"/>
    <lineage>
        <taxon>Eukaryota</taxon>
        <taxon>Metazoa</taxon>
        <taxon>Ecdysozoa</taxon>
        <taxon>Nematoda</taxon>
        <taxon>Chromadorea</taxon>
        <taxon>Rhabditida</taxon>
        <taxon>Spirurina</taxon>
        <taxon>Dracunculoidea</taxon>
        <taxon>Dracunculidae</taxon>
        <taxon>Dracunculus</taxon>
    </lineage>
</organism>
<dbReference type="Gene3D" id="1.10.10.1940">
    <property type="match status" value="1"/>
</dbReference>
<protein>
    <submittedName>
        <fullName evidence="5">ShKT domain-containing protein</fullName>
    </submittedName>
</protein>